<dbReference type="InterPro" id="IPR023393">
    <property type="entry name" value="START-like_dom_sf"/>
</dbReference>
<dbReference type="Proteomes" id="UP000712007">
    <property type="component" value="Unassembled WGS sequence"/>
</dbReference>
<dbReference type="SUPFAM" id="SSF55961">
    <property type="entry name" value="Bet v1-like"/>
    <property type="match status" value="1"/>
</dbReference>
<dbReference type="Gene3D" id="3.30.530.20">
    <property type="match status" value="1"/>
</dbReference>
<sequence length="137" mass="15462">MTTYESRQKQILKPQETIYGLLSDLTHLESFRTHIPADKVKDLEFTADTVSASIDPIGRVTFRIVEREPCKTVKFGADNLPIQFNLWIQLVGVSDSDTRMKITVKADIPLMLKPMIGNKLEQGVEQMAEMLAAALNR</sequence>
<name>A0A940IEM6_9BACT</name>
<organism evidence="1 2">
    <name type="scientific">Candidatus Aphodosoma intestinipullorum</name>
    <dbReference type="NCBI Taxonomy" id="2840674"/>
    <lineage>
        <taxon>Bacteria</taxon>
        <taxon>Pseudomonadati</taxon>
        <taxon>Bacteroidota</taxon>
        <taxon>Bacteroidia</taxon>
        <taxon>Bacteroidales</taxon>
        <taxon>Candidatus Aphodosoma</taxon>
    </lineage>
</organism>
<proteinExistence type="predicted"/>
<protein>
    <submittedName>
        <fullName evidence="1">SRPBCC family protein</fullName>
    </submittedName>
</protein>
<dbReference type="AlphaFoldDB" id="A0A940IEM6"/>
<accession>A0A940IEM6</accession>
<reference evidence="1" key="1">
    <citation type="submission" date="2020-10" db="EMBL/GenBank/DDBJ databases">
        <authorList>
            <person name="Gilroy R."/>
        </authorList>
    </citation>
    <scope>NUCLEOTIDE SEQUENCE</scope>
    <source>
        <strain evidence="1">3924</strain>
    </source>
</reference>
<evidence type="ECO:0000313" key="2">
    <source>
        <dbReference type="Proteomes" id="UP000712007"/>
    </source>
</evidence>
<gene>
    <name evidence="1" type="ORF">IAC51_02965</name>
</gene>
<comment type="caution">
    <text evidence="1">The sequence shown here is derived from an EMBL/GenBank/DDBJ whole genome shotgun (WGS) entry which is preliminary data.</text>
</comment>
<dbReference type="EMBL" id="JADIMV010000050">
    <property type="protein sequence ID" value="MBO8439591.1"/>
    <property type="molecule type" value="Genomic_DNA"/>
</dbReference>
<evidence type="ECO:0000313" key="1">
    <source>
        <dbReference type="EMBL" id="MBO8439591.1"/>
    </source>
</evidence>
<reference evidence="1" key="2">
    <citation type="journal article" date="2021" name="PeerJ">
        <title>Extensive microbial diversity within the chicken gut microbiome revealed by metagenomics and culture.</title>
        <authorList>
            <person name="Gilroy R."/>
            <person name="Ravi A."/>
            <person name="Getino M."/>
            <person name="Pursley I."/>
            <person name="Horton D.L."/>
            <person name="Alikhan N.F."/>
            <person name="Baker D."/>
            <person name="Gharbi K."/>
            <person name="Hall N."/>
            <person name="Watson M."/>
            <person name="Adriaenssens E.M."/>
            <person name="Foster-Nyarko E."/>
            <person name="Jarju S."/>
            <person name="Secka A."/>
            <person name="Antonio M."/>
            <person name="Oren A."/>
            <person name="Chaudhuri R.R."/>
            <person name="La Ragione R."/>
            <person name="Hildebrand F."/>
            <person name="Pallen M.J."/>
        </authorList>
    </citation>
    <scope>NUCLEOTIDE SEQUENCE</scope>
    <source>
        <strain evidence="1">3924</strain>
    </source>
</reference>